<dbReference type="AlphaFoldDB" id="A0A645DTN1"/>
<sequence length="64" mass="7425">MGDAEHDDERASERRAHSRQSHDVLGEKCPVTEKKERRDDEDRRNPRLCLGADKFAYVIDDGKN</sequence>
<protein>
    <submittedName>
        <fullName evidence="2">Uncharacterized protein</fullName>
    </submittedName>
</protein>
<feature type="region of interest" description="Disordered" evidence="1">
    <location>
        <begin position="1"/>
        <end position="45"/>
    </location>
</feature>
<evidence type="ECO:0000256" key="1">
    <source>
        <dbReference type="SAM" id="MobiDB-lite"/>
    </source>
</evidence>
<feature type="compositionally biased region" description="Basic and acidic residues" evidence="1">
    <location>
        <begin position="7"/>
        <end position="45"/>
    </location>
</feature>
<comment type="caution">
    <text evidence="2">The sequence shown here is derived from an EMBL/GenBank/DDBJ whole genome shotgun (WGS) entry which is preliminary data.</text>
</comment>
<reference evidence="2" key="1">
    <citation type="submission" date="2019-08" db="EMBL/GenBank/DDBJ databases">
        <authorList>
            <person name="Kucharzyk K."/>
            <person name="Murdoch R.W."/>
            <person name="Higgins S."/>
            <person name="Loffler F."/>
        </authorList>
    </citation>
    <scope>NUCLEOTIDE SEQUENCE</scope>
</reference>
<gene>
    <name evidence="2" type="ORF">SDC9_139774</name>
</gene>
<evidence type="ECO:0000313" key="2">
    <source>
        <dbReference type="EMBL" id="MPM92639.1"/>
    </source>
</evidence>
<proteinExistence type="predicted"/>
<name>A0A645DTN1_9ZZZZ</name>
<accession>A0A645DTN1</accession>
<dbReference type="EMBL" id="VSSQ01039550">
    <property type="protein sequence ID" value="MPM92639.1"/>
    <property type="molecule type" value="Genomic_DNA"/>
</dbReference>
<organism evidence="2">
    <name type="scientific">bioreactor metagenome</name>
    <dbReference type="NCBI Taxonomy" id="1076179"/>
    <lineage>
        <taxon>unclassified sequences</taxon>
        <taxon>metagenomes</taxon>
        <taxon>ecological metagenomes</taxon>
    </lineage>
</organism>